<dbReference type="Proteomes" id="UP000199392">
    <property type="component" value="Unassembled WGS sequence"/>
</dbReference>
<proteinExistence type="predicted"/>
<evidence type="ECO:0000313" key="2">
    <source>
        <dbReference type="Proteomes" id="UP000199392"/>
    </source>
</evidence>
<sequence length="61" mass="6672">MPLQDCIIHNRENPKSVELAERCEVSRRAVGQPAMRVQGVEKSTAAQMAAAGGFYFGFDCV</sequence>
<dbReference type="AlphaFoldDB" id="A0A1I6P5K5"/>
<keyword evidence="2" id="KW-1185">Reference proteome</keyword>
<dbReference type="EMBL" id="FOZW01000001">
    <property type="protein sequence ID" value="SFS35496.1"/>
    <property type="molecule type" value="Genomic_DNA"/>
</dbReference>
<evidence type="ECO:0000313" key="1">
    <source>
        <dbReference type="EMBL" id="SFS35496.1"/>
    </source>
</evidence>
<dbReference type="STRING" id="311180.SAMN04488050_101330"/>
<gene>
    <name evidence="1" type="ORF">SAMN04488050_101330</name>
</gene>
<reference evidence="2" key="1">
    <citation type="submission" date="2016-10" db="EMBL/GenBank/DDBJ databases">
        <authorList>
            <person name="Varghese N."/>
            <person name="Submissions S."/>
        </authorList>
    </citation>
    <scope>NUCLEOTIDE SEQUENCE [LARGE SCALE GENOMIC DNA]</scope>
    <source>
        <strain evidence="2">DSM 26894</strain>
    </source>
</reference>
<name>A0A1I6P5K5_9RHOB</name>
<accession>A0A1I6P5K5</accession>
<protein>
    <submittedName>
        <fullName evidence="1">Uncharacterized protein</fullName>
    </submittedName>
</protein>
<organism evidence="1 2">
    <name type="scientific">Alloyangia pacifica</name>
    <dbReference type="NCBI Taxonomy" id="311180"/>
    <lineage>
        <taxon>Bacteria</taxon>
        <taxon>Pseudomonadati</taxon>
        <taxon>Pseudomonadota</taxon>
        <taxon>Alphaproteobacteria</taxon>
        <taxon>Rhodobacterales</taxon>
        <taxon>Roseobacteraceae</taxon>
        <taxon>Alloyangia</taxon>
    </lineage>
</organism>